<accession>A0A9W6P087</accession>
<gene>
    <name evidence="2" type="ORF">GCM10017577_65840</name>
</gene>
<sequence length="76" mass="8275">MTDPSVNDTGHATAAERAETRAEPLPEEARVTEPDEDRYAEAEGILEDSEERIAEADAGRAPGDAAYENRRSEDTV</sequence>
<feature type="region of interest" description="Disordered" evidence="1">
    <location>
        <begin position="1"/>
        <end position="76"/>
    </location>
</feature>
<evidence type="ECO:0000313" key="3">
    <source>
        <dbReference type="Proteomes" id="UP001143463"/>
    </source>
</evidence>
<evidence type="ECO:0000313" key="2">
    <source>
        <dbReference type="EMBL" id="GLL15433.1"/>
    </source>
</evidence>
<name>A0A9W6P087_9PSEU</name>
<dbReference type="RefSeq" id="WP_037052617.1">
    <property type="nucleotide sequence ID" value="NZ_BAAAUZ010000028.1"/>
</dbReference>
<proteinExistence type="predicted"/>
<comment type="caution">
    <text evidence="2">The sequence shown here is derived from an EMBL/GenBank/DDBJ whole genome shotgun (WGS) entry which is preliminary data.</text>
</comment>
<dbReference type="EMBL" id="BSFQ01000047">
    <property type="protein sequence ID" value="GLL15433.1"/>
    <property type="molecule type" value="Genomic_DNA"/>
</dbReference>
<feature type="compositionally biased region" description="Polar residues" evidence="1">
    <location>
        <begin position="1"/>
        <end position="10"/>
    </location>
</feature>
<keyword evidence="3" id="KW-1185">Reference proteome</keyword>
<protein>
    <submittedName>
        <fullName evidence="2">Uncharacterized protein</fullName>
    </submittedName>
</protein>
<reference evidence="2" key="1">
    <citation type="journal article" date="2014" name="Int. J. Syst. Evol. Microbiol.">
        <title>Complete genome sequence of Corynebacterium casei LMG S-19264T (=DSM 44701T), isolated from a smear-ripened cheese.</title>
        <authorList>
            <consortium name="US DOE Joint Genome Institute (JGI-PGF)"/>
            <person name="Walter F."/>
            <person name="Albersmeier A."/>
            <person name="Kalinowski J."/>
            <person name="Ruckert C."/>
        </authorList>
    </citation>
    <scope>NUCLEOTIDE SEQUENCE</scope>
    <source>
        <strain evidence="2">VKM Ac-1069</strain>
    </source>
</reference>
<feature type="compositionally biased region" description="Basic and acidic residues" evidence="1">
    <location>
        <begin position="14"/>
        <end position="41"/>
    </location>
</feature>
<feature type="compositionally biased region" description="Basic and acidic residues" evidence="1">
    <location>
        <begin position="67"/>
        <end position="76"/>
    </location>
</feature>
<evidence type="ECO:0000256" key="1">
    <source>
        <dbReference type="SAM" id="MobiDB-lite"/>
    </source>
</evidence>
<dbReference type="Proteomes" id="UP001143463">
    <property type="component" value="Unassembled WGS sequence"/>
</dbReference>
<organism evidence="2 3">
    <name type="scientific">Pseudonocardia halophobica</name>
    <dbReference type="NCBI Taxonomy" id="29401"/>
    <lineage>
        <taxon>Bacteria</taxon>
        <taxon>Bacillati</taxon>
        <taxon>Actinomycetota</taxon>
        <taxon>Actinomycetes</taxon>
        <taxon>Pseudonocardiales</taxon>
        <taxon>Pseudonocardiaceae</taxon>
        <taxon>Pseudonocardia</taxon>
    </lineage>
</organism>
<reference evidence="2" key="2">
    <citation type="submission" date="2023-01" db="EMBL/GenBank/DDBJ databases">
        <authorList>
            <person name="Sun Q."/>
            <person name="Evtushenko L."/>
        </authorList>
    </citation>
    <scope>NUCLEOTIDE SEQUENCE</scope>
    <source>
        <strain evidence="2">VKM Ac-1069</strain>
    </source>
</reference>
<dbReference type="AlphaFoldDB" id="A0A9W6P087"/>